<dbReference type="Pfam" id="PF00397">
    <property type="entry name" value="WW"/>
    <property type="match status" value="1"/>
</dbReference>
<evidence type="ECO:0000259" key="10">
    <source>
        <dbReference type="PROSITE" id="PS50020"/>
    </source>
</evidence>
<evidence type="ECO:0000256" key="7">
    <source>
        <dbReference type="ARBA" id="ARBA00023242"/>
    </source>
</evidence>
<feature type="region of interest" description="Disordered" evidence="9">
    <location>
        <begin position="87"/>
        <end position="126"/>
    </location>
</feature>
<dbReference type="GO" id="GO:0003713">
    <property type="term" value="F:transcription coactivator activity"/>
    <property type="evidence" value="ECO:0007669"/>
    <property type="project" value="TreeGrafter"/>
</dbReference>
<dbReference type="InterPro" id="IPR036020">
    <property type="entry name" value="WW_dom_sf"/>
</dbReference>
<dbReference type="SUPFAM" id="SSF51045">
    <property type="entry name" value="WW domain"/>
    <property type="match status" value="1"/>
</dbReference>
<dbReference type="Gene3D" id="2.20.70.10">
    <property type="match status" value="1"/>
</dbReference>
<feature type="compositionally biased region" description="Polar residues" evidence="9">
    <location>
        <begin position="261"/>
        <end position="272"/>
    </location>
</feature>
<sequence>MAENMSHESTMYVAPNPETHFEELFRVVQQNANNSNNNNQQSTNVPMRQRNFPDSFFRPPSSSSSASHSRDSSLDASFNSNFIVKNISNPSNSAKPPATPIQSNSSHRNGRHVSPSPPFVHQKAHSLPASLSNQKLVTSSIINLDDNNSKNSVIISQQQTPPPPPPPQQYRHQQLKLPNHNITNSNNNNFHFRQQSYDIDKIPLPNGWSMSFDSNGERYFIDHKHKITTWDDPRIKITQQNFTTLAQTSNSNINHPVPFDRQSQQQIQPKSI</sequence>
<dbReference type="Gene3D" id="6.20.430.10">
    <property type="match status" value="1"/>
</dbReference>
<dbReference type="SMART" id="SM00456">
    <property type="entry name" value="WW"/>
    <property type="match status" value="1"/>
</dbReference>
<dbReference type="GO" id="GO:0045944">
    <property type="term" value="P:positive regulation of transcription by RNA polymerase II"/>
    <property type="evidence" value="ECO:0007669"/>
    <property type="project" value="TreeGrafter"/>
</dbReference>
<evidence type="ECO:0000256" key="8">
    <source>
        <dbReference type="ARBA" id="ARBA00038057"/>
    </source>
</evidence>
<organism evidence="11 12">
    <name type="scientific">Euroglyphus maynei</name>
    <name type="common">Mayne's house dust mite</name>
    <dbReference type="NCBI Taxonomy" id="6958"/>
    <lineage>
        <taxon>Eukaryota</taxon>
        <taxon>Metazoa</taxon>
        <taxon>Ecdysozoa</taxon>
        <taxon>Arthropoda</taxon>
        <taxon>Chelicerata</taxon>
        <taxon>Arachnida</taxon>
        <taxon>Acari</taxon>
        <taxon>Acariformes</taxon>
        <taxon>Sarcoptiformes</taxon>
        <taxon>Astigmata</taxon>
        <taxon>Psoroptidia</taxon>
        <taxon>Analgoidea</taxon>
        <taxon>Pyroglyphidae</taxon>
        <taxon>Pyroglyphinae</taxon>
        <taxon>Euroglyphus</taxon>
    </lineage>
</organism>
<evidence type="ECO:0000256" key="5">
    <source>
        <dbReference type="ARBA" id="ARBA00023159"/>
    </source>
</evidence>
<dbReference type="InterPro" id="IPR001202">
    <property type="entry name" value="WW_dom"/>
</dbReference>
<proteinExistence type="inferred from homology"/>
<comment type="subcellular location">
    <subcellularLocation>
        <location evidence="2">Cytoplasm</location>
    </subcellularLocation>
    <subcellularLocation>
        <location evidence="1">Nucleus</location>
    </subcellularLocation>
</comment>
<keyword evidence="5" id="KW-0010">Activator</keyword>
<dbReference type="Pfam" id="PF15238">
    <property type="entry name" value="TEADIR3"/>
    <property type="match status" value="1"/>
</dbReference>
<evidence type="ECO:0000313" key="12">
    <source>
        <dbReference type="Proteomes" id="UP000194236"/>
    </source>
</evidence>
<evidence type="ECO:0000256" key="4">
    <source>
        <dbReference type="ARBA" id="ARBA00023015"/>
    </source>
</evidence>
<dbReference type="OrthoDB" id="2020426at2759"/>
<feature type="region of interest" description="Disordered" evidence="9">
    <location>
        <begin position="33"/>
        <end position="74"/>
    </location>
</feature>
<keyword evidence="3" id="KW-0963">Cytoplasm</keyword>
<evidence type="ECO:0000256" key="2">
    <source>
        <dbReference type="ARBA" id="ARBA00004496"/>
    </source>
</evidence>
<dbReference type="GO" id="GO:0005634">
    <property type="term" value="C:nucleus"/>
    <property type="evidence" value="ECO:0007669"/>
    <property type="project" value="UniProtKB-SubCell"/>
</dbReference>
<reference evidence="11 12" key="1">
    <citation type="submission" date="2017-03" db="EMBL/GenBank/DDBJ databases">
        <title>Genome Survey of Euroglyphus maynei.</title>
        <authorList>
            <person name="Arlian L.G."/>
            <person name="Morgan M.S."/>
            <person name="Rider S.D."/>
        </authorList>
    </citation>
    <scope>NUCLEOTIDE SEQUENCE [LARGE SCALE GENOMIC DNA]</scope>
    <source>
        <strain evidence="11">Arlian Lab</strain>
        <tissue evidence="11">Whole body</tissue>
    </source>
</reference>
<dbReference type="GO" id="GO:0005737">
    <property type="term" value="C:cytoplasm"/>
    <property type="evidence" value="ECO:0007669"/>
    <property type="project" value="UniProtKB-SubCell"/>
</dbReference>
<gene>
    <name evidence="11" type="ORF">BLA29_003542</name>
</gene>
<feature type="compositionally biased region" description="Polar residues" evidence="9">
    <location>
        <begin position="87"/>
        <end position="107"/>
    </location>
</feature>
<evidence type="ECO:0000256" key="1">
    <source>
        <dbReference type="ARBA" id="ARBA00004123"/>
    </source>
</evidence>
<dbReference type="AlphaFoldDB" id="A0A1Y3B4I1"/>
<feature type="domain" description="WW" evidence="10">
    <location>
        <begin position="202"/>
        <end position="235"/>
    </location>
</feature>
<dbReference type="PROSITE" id="PS01159">
    <property type="entry name" value="WW_DOMAIN_1"/>
    <property type="match status" value="1"/>
</dbReference>
<comment type="caution">
    <text evidence="11">The sequence shown here is derived from an EMBL/GenBank/DDBJ whole genome shotgun (WGS) entry which is preliminary data.</text>
</comment>
<comment type="similarity">
    <text evidence="8">Belongs to the YAP1 family.</text>
</comment>
<dbReference type="EMBL" id="MUJZ01045035">
    <property type="protein sequence ID" value="OTF74823.1"/>
    <property type="molecule type" value="Genomic_DNA"/>
</dbReference>
<protein>
    <submittedName>
        <fullName evidence="11">Yes-associated protein 1-like protein</fullName>
    </submittedName>
</protein>
<evidence type="ECO:0000256" key="3">
    <source>
        <dbReference type="ARBA" id="ARBA00022490"/>
    </source>
</evidence>
<feature type="non-terminal residue" evidence="11">
    <location>
        <position position="272"/>
    </location>
</feature>
<evidence type="ECO:0000313" key="11">
    <source>
        <dbReference type="EMBL" id="OTF74823.1"/>
    </source>
</evidence>
<evidence type="ECO:0000256" key="6">
    <source>
        <dbReference type="ARBA" id="ARBA00023163"/>
    </source>
</evidence>
<name>A0A1Y3B4I1_EURMA</name>
<feature type="compositionally biased region" description="Low complexity" evidence="9">
    <location>
        <begin position="33"/>
        <end position="44"/>
    </location>
</feature>
<dbReference type="PANTHER" id="PTHR17616:SF8">
    <property type="entry name" value="TRANSCRIPTIONAL COACTIVATOR YORKIE"/>
    <property type="match status" value="1"/>
</dbReference>
<feature type="compositionally biased region" description="Low complexity" evidence="9">
    <location>
        <begin position="52"/>
        <end position="67"/>
    </location>
</feature>
<dbReference type="Proteomes" id="UP000194236">
    <property type="component" value="Unassembled WGS sequence"/>
</dbReference>
<dbReference type="InterPro" id="IPR053819">
    <property type="entry name" value="TEADIR3_omega_loop"/>
</dbReference>
<keyword evidence="4" id="KW-0805">Transcription regulation</keyword>
<keyword evidence="6" id="KW-0804">Transcription</keyword>
<dbReference type="InterPro" id="IPR051583">
    <property type="entry name" value="YAP1"/>
</dbReference>
<dbReference type="GO" id="GO:0035329">
    <property type="term" value="P:hippo signaling"/>
    <property type="evidence" value="ECO:0007669"/>
    <property type="project" value="TreeGrafter"/>
</dbReference>
<keyword evidence="12" id="KW-1185">Reference proteome</keyword>
<feature type="region of interest" description="Disordered" evidence="9">
    <location>
        <begin position="249"/>
        <end position="272"/>
    </location>
</feature>
<keyword evidence="7" id="KW-0539">Nucleus</keyword>
<evidence type="ECO:0000256" key="9">
    <source>
        <dbReference type="SAM" id="MobiDB-lite"/>
    </source>
</evidence>
<dbReference type="PROSITE" id="PS50020">
    <property type="entry name" value="WW_DOMAIN_2"/>
    <property type="match status" value="1"/>
</dbReference>
<dbReference type="CDD" id="cd00201">
    <property type="entry name" value="WW"/>
    <property type="match status" value="1"/>
</dbReference>
<accession>A0A1Y3B4I1</accession>
<dbReference type="PANTHER" id="PTHR17616">
    <property type="entry name" value="YES-ASSOCIATED PROTEIN YAP1 FAMILY MEMBER"/>
    <property type="match status" value="1"/>
</dbReference>